<evidence type="ECO:0000313" key="2">
    <source>
        <dbReference type="Proteomes" id="UP001500668"/>
    </source>
</evidence>
<evidence type="ECO:0000313" key="1">
    <source>
        <dbReference type="EMBL" id="GAA0617455.1"/>
    </source>
</evidence>
<dbReference type="RefSeq" id="WP_344077776.1">
    <property type="nucleotide sequence ID" value="NZ_BAAACA010000038.1"/>
</dbReference>
<comment type="caution">
    <text evidence="1">The sequence shown here is derived from an EMBL/GenBank/DDBJ whole genome shotgun (WGS) entry which is preliminary data.</text>
</comment>
<sequence length="337" mass="37499">MPVYHPAGFDTPLRTALQEMEAARWAGIRDLLRTTGQDWVLRTSRTQVLAAAAARAGRDVVASWLREEPECVDAHVMHARVLVQRALEAHRHGRANTAPLIEAAHAGCLHACERAPADPVPLIALLALGVTDLGLRRPEYRQRTSEPMLPPGPWGLWSAVWQRHPYNREAVHRMLRCVTRPGTGAAPFEFARWVTSWARPGVDSALLMLPLYAAVDALRHHGGRHPLLRHQWARDPVRRDVLIAYDSADLRADPHVSVTDLNHLAHALFSAREYARAGDVFRVLDRHFTRVPWAYGTADPSHDALAAHEFLRARGICLHSDRVARAQGGRPPGPSPP</sequence>
<dbReference type="Proteomes" id="UP001500668">
    <property type="component" value="Unassembled WGS sequence"/>
</dbReference>
<proteinExistence type="predicted"/>
<reference evidence="1 2" key="1">
    <citation type="journal article" date="2019" name="Int. J. Syst. Evol. Microbiol.">
        <title>The Global Catalogue of Microorganisms (GCM) 10K type strain sequencing project: providing services to taxonomists for standard genome sequencing and annotation.</title>
        <authorList>
            <consortium name="The Broad Institute Genomics Platform"/>
            <consortium name="The Broad Institute Genome Sequencing Center for Infectious Disease"/>
            <person name="Wu L."/>
            <person name="Ma J."/>
        </authorList>
    </citation>
    <scope>NUCLEOTIDE SEQUENCE [LARGE SCALE GENOMIC DNA]</scope>
    <source>
        <strain evidence="1 2">JCM 5067</strain>
    </source>
</reference>
<gene>
    <name evidence="1" type="ORF">GCM10010394_54560</name>
</gene>
<accession>A0ABN1GRU0</accession>
<keyword evidence="2" id="KW-1185">Reference proteome</keyword>
<name>A0ABN1GRU0_9ACTN</name>
<organism evidence="1 2">
    <name type="scientific">Streptomyces crystallinus</name>
    <dbReference type="NCBI Taxonomy" id="68191"/>
    <lineage>
        <taxon>Bacteria</taxon>
        <taxon>Bacillati</taxon>
        <taxon>Actinomycetota</taxon>
        <taxon>Actinomycetes</taxon>
        <taxon>Kitasatosporales</taxon>
        <taxon>Streptomycetaceae</taxon>
        <taxon>Streptomyces</taxon>
    </lineage>
</organism>
<dbReference type="EMBL" id="BAAACA010000038">
    <property type="protein sequence ID" value="GAA0617455.1"/>
    <property type="molecule type" value="Genomic_DNA"/>
</dbReference>
<protein>
    <submittedName>
        <fullName evidence="1">Uncharacterized protein</fullName>
    </submittedName>
</protein>